<feature type="region of interest" description="Disordered" evidence="1">
    <location>
        <begin position="1"/>
        <end position="27"/>
    </location>
</feature>
<feature type="compositionally biased region" description="Polar residues" evidence="1">
    <location>
        <begin position="7"/>
        <end position="17"/>
    </location>
</feature>
<dbReference type="Proteomes" id="UP001420932">
    <property type="component" value="Unassembled WGS sequence"/>
</dbReference>
<reference evidence="2 3" key="1">
    <citation type="submission" date="2024-01" db="EMBL/GenBank/DDBJ databases">
        <title>Genome assemblies of Stephania.</title>
        <authorList>
            <person name="Yang L."/>
        </authorList>
    </citation>
    <scope>NUCLEOTIDE SEQUENCE [LARGE SCALE GENOMIC DNA]</scope>
    <source>
        <strain evidence="2">YNDBR</strain>
        <tissue evidence="2">Leaf</tissue>
    </source>
</reference>
<evidence type="ECO:0000313" key="2">
    <source>
        <dbReference type="EMBL" id="KAK9114934.1"/>
    </source>
</evidence>
<dbReference type="EMBL" id="JBBNAF010000009">
    <property type="protein sequence ID" value="KAK9114934.1"/>
    <property type="molecule type" value="Genomic_DNA"/>
</dbReference>
<organism evidence="2 3">
    <name type="scientific">Stephania yunnanensis</name>
    <dbReference type="NCBI Taxonomy" id="152371"/>
    <lineage>
        <taxon>Eukaryota</taxon>
        <taxon>Viridiplantae</taxon>
        <taxon>Streptophyta</taxon>
        <taxon>Embryophyta</taxon>
        <taxon>Tracheophyta</taxon>
        <taxon>Spermatophyta</taxon>
        <taxon>Magnoliopsida</taxon>
        <taxon>Ranunculales</taxon>
        <taxon>Menispermaceae</taxon>
        <taxon>Menispermoideae</taxon>
        <taxon>Cissampelideae</taxon>
        <taxon>Stephania</taxon>
    </lineage>
</organism>
<keyword evidence="3" id="KW-1185">Reference proteome</keyword>
<dbReference type="AlphaFoldDB" id="A0AAP0IG56"/>
<comment type="caution">
    <text evidence="2">The sequence shown here is derived from an EMBL/GenBank/DDBJ whole genome shotgun (WGS) entry which is preliminary data.</text>
</comment>
<accession>A0AAP0IG56</accession>
<sequence>MFHHFGWSTTTVTTRKSQQGRRRLPQVTKSLSPPLSVSLSLSLSVLALLNGHRGGPEYHLLCLGSGPDQPCEESSVVHSARFGEKNSDRDDGVLRIAREIVWLEMRGRVEIGFISPFQSIVQQSLNLSISLSLSLSLSLPVLALLDGHRGGPEYHLLCLGSGPDQPCEETSVVHSARFGEENSDRDDGVLRIAREIV</sequence>
<name>A0AAP0IG56_9MAGN</name>
<evidence type="ECO:0000313" key="3">
    <source>
        <dbReference type="Proteomes" id="UP001420932"/>
    </source>
</evidence>
<gene>
    <name evidence="2" type="ORF">Syun_021731</name>
</gene>
<evidence type="ECO:0000256" key="1">
    <source>
        <dbReference type="SAM" id="MobiDB-lite"/>
    </source>
</evidence>
<protein>
    <submittedName>
        <fullName evidence="2">Uncharacterized protein</fullName>
    </submittedName>
</protein>
<proteinExistence type="predicted"/>